<dbReference type="EMBL" id="AP015042">
    <property type="protein sequence ID" value="BAT96987.1"/>
    <property type="molecule type" value="Genomic_DNA"/>
</dbReference>
<name>A0A0S3SW72_PHAAN</name>
<protein>
    <submittedName>
        <fullName evidence="1">Uncharacterized protein</fullName>
    </submittedName>
</protein>
<sequence length="84" mass="10185">MMIYWKNSKIEIVLNSNSKISNAMRVLFHFLMISWRVYHATQHLHWKCTSSRVKYGLLRSFSWAHKLKVLWRKLVLGLAYNLKY</sequence>
<proteinExistence type="predicted"/>
<gene>
    <name evidence="1" type="primary">Vigan.09G032400</name>
    <name evidence="1" type="ORF">VIGAN_09032400</name>
</gene>
<dbReference type="Proteomes" id="UP000291084">
    <property type="component" value="Chromosome 9"/>
</dbReference>
<dbReference type="AlphaFoldDB" id="A0A0S3SW72"/>
<accession>A0A0S3SW72</accession>
<evidence type="ECO:0000313" key="1">
    <source>
        <dbReference type="EMBL" id="BAT96987.1"/>
    </source>
</evidence>
<evidence type="ECO:0000313" key="2">
    <source>
        <dbReference type="Proteomes" id="UP000291084"/>
    </source>
</evidence>
<reference evidence="1 2" key="1">
    <citation type="journal article" date="2015" name="Sci. Rep.">
        <title>The power of single molecule real-time sequencing technology in the de novo assembly of a eukaryotic genome.</title>
        <authorList>
            <person name="Sakai H."/>
            <person name="Naito K."/>
            <person name="Ogiso-Tanaka E."/>
            <person name="Takahashi Y."/>
            <person name="Iseki K."/>
            <person name="Muto C."/>
            <person name="Satou K."/>
            <person name="Teruya K."/>
            <person name="Shiroma A."/>
            <person name="Shimoji M."/>
            <person name="Hirano T."/>
            <person name="Itoh T."/>
            <person name="Kaga A."/>
            <person name="Tomooka N."/>
        </authorList>
    </citation>
    <scope>NUCLEOTIDE SEQUENCE [LARGE SCALE GENOMIC DNA]</scope>
    <source>
        <strain evidence="2">cv. Shumari</strain>
    </source>
</reference>
<keyword evidence="2" id="KW-1185">Reference proteome</keyword>
<organism evidence="1 2">
    <name type="scientific">Vigna angularis var. angularis</name>
    <dbReference type="NCBI Taxonomy" id="157739"/>
    <lineage>
        <taxon>Eukaryota</taxon>
        <taxon>Viridiplantae</taxon>
        <taxon>Streptophyta</taxon>
        <taxon>Embryophyta</taxon>
        <taxon>Tracheophyta</taxon>
        <taxon>Spermatophyta</taxon>
        <taxon>Magnoliopsida</taxon>
        <taxon>eudicotyledons</taxon>
        <taxon>Gunneridae</taxon>
        <taxon>Pentapetalae</taxon>
        <taxon>rosids</taxon>
        <taxon>fabids</taxon>
        <taxon>Fabales</taxon>
        <taxon>Fabaceae</taxon>
        <taxon>Papilionoideae</taxon>
        <taxon>50 kb inversion clade</taxon>
        <taxon>NPAAA clade</taxon>
        <taxon>indigoferoid/millettioid clade</taxon>
        <taxon>Phaseoleae</taxon>
        <taxon>Vigna</taxon>
    </lineage>
</organism>